<dbReference type="RefSeq" id="WP_198091458.1">
    <property type="nucleotide sequence ID" value="NZ_JAAMYB010000015.1"/>
</dbReference>
<evidence type="ECO:0000313" key="2">
    <source>
        <dbReference type="Proteomes" id="UP000813637"/>
    </source>
</evidence>
<protein>
    <submittedName>
        <fullName evidence="1">Uncharacterized protein</fullName>
    </submittedName>
</protein>
<comment type="caution">
    <text evidence="1">The sequence shown here is derived from an EMBL/GenBank/DDBJ whole genome shotgun (WGS) entry which is preliminary data.</text>
</comment>
<evidence type="ECO:0000313" key="1">
    <source>
        <dbReference type="EMBL" id="MCD3195742.1"/>
    </source>
</evidence>
<gene>
    <name evidence="1" type="ORF">G8S53_10685</name>
</gene>
<name>A0A9Q3VAL4_CLOBO</name>
<sequence length="58" mass="6788">MNSSTMKVEFLKDTNIPKELEKLEKEGWRVVAGEPIEKIVIHIIGQKFTLEKWCDTQK</sequence>
<reference evidence="1" key="1">
    <citation type="submission" date="2020-02" db="EMBL/GenBank/DDBJ databases">
        <authorList>
            <person name="Fillo S."/>
            <person name="Giordani F."/>
            <person name="Tonon E."/>
            <person name="Drigo I."/>
            <person name="Anselmo A."/>
            <person name="Fortunato A."/>
            <person name="Bano L."/>
            <person name="Lista F."/>
        </authorList>
    </citation>
    <scope>NUCLEOTIDE SEQUENCE</scope>
    <source>
        <strain evidence="1">IZSVe-TV_9877_3_12</strain>
    </source>
</reference>
<organism evidence="1 2">
    <name type="scientific">Clostridium botulinum C</name>
    <dbReference type="NCBI Taxonomy" id="36828"/>
    <lineage>
        <taxon>Bacteria</taxon>
        <taxon>Bacillati</taxon>
        <taxon>Bacillota</taxon>
        <taxon>Clostridia</taxon>
        <taxon>Eubacteriales</taxon>
        <taxon>Clostridiaceae</taxon>
        <taxon>Clostridium</taxon>
    </lineage>
</organism>
<accession>A0A9Q3VAL4</accession>
<dbReference type="Proteomes" id="UP000813637">
    <property type="component" value="Unassembled WGS sequence"/>
</dbReference>
<reference evidence="1" key="2">
    <citation type="journal article" date="2021" name="Microorganisms">
        <title>Extensive Genome Exploration of Clostridium botulinum Group III Field Strains.</title>
        <authorList>
            <person name="Fillo S."/>
            <person name="Giordani F."/>
            <person name="Tonon E."/>
            <person name="Drigo I."/>
            <person name="Anselmo A."/>
            <person name="Fortunato A."/>
            <person name="Lista F."/>
            <person name="Bano L."/>
        </authorList>
    </citation>
    <scope>NUCLEOTIDE SEQUENCE</scope>
    <source>
        <strain evidence="1">IZSVe-TV_9877_3_12</strain>
    </source>
</reference>
<proteinExistence type="predicted"/>
<dbReference type="EMBL" id="JAAMYB010000015">
    <property type="protein sequence ID" value="MCD3195742.1"/>
    <property type="molecule type" value="Genomic_DNA"/>
</dbReference>
<dbReference type="AlphaFoldDB" id="A0A9Q3VAL4"/>